<accession>A0ABS8DBC5</accession>
<protein>
    <submittedName>
        <fullName evidence="1">Uncharacterized protein</fullName>
    </submittedName>
</protein>
<evidence type="ECO:0000313" key="1">
    <source>
        <dbReference type="EMBL" id="MCB7385711.1"/>
    </source>
</evidence>
<dbReference type="Proteomes" id="UP001299546">
    <property type="component" value="Unassembled WGS sequence"/>
</dbReference>
<reference evidence="1 2" key="1">
    <citation type="submission" date="2021-10" db="EMBL/GenBank/DDBJ databases">
        <title>Collection of gut derived symbiotic bacterial strains cultured from healthy donors.</title>
        <authorList>
            <person name="Lin H."/>
            <person name="Littmann E."/>
            <person name="Kohout C."/>
            <person name="Pamer E.G."/>
        </authorList>
    </citation>
    <scope>NUCLEOTIDE SEQUENCE [LARGE SCALE GENOMIC DNA]</scope>
    <source>
        <strain evidence="1 2">DFI.1.165</strain>
    </source>
</reference>
<dbReference type="EMBL" id="JAJCIS010000001">
    <property type="protein sequence ID" value="MCB7385711.1"/>
    <property type="molecule type" value="Genomic_DNA"/>
</dbReference>
<keyword evidence="2" id="KW-1185">Reference proteome</keyword>
<sequence length="78" mass="8772">MVNHRMVQRVRPAAKIITDFTSIDFEAVKIGCPCTALYGKADFCTLLYAGFAYRPPIQRQILHSAVNCFTKRTSKSGF</sequence>
<comment type="caution">
    <text evidence="1">The sequence shown here is derived from an EMBL/GenBank/DDBJ whole genome shotgun (WGS) entry which is preliminary data.</text>
</comment>
<organism evidence="1 2">
    <name type="scientific">Bariatricus massiliensis</name>
    <dbReference type="NCBI Taxonomy" id="1745713"/>
    <lineage>
        <taxon>Bacteria</taxon>
        <taxon>Bacillati</taxon>
        <taxon>Bacillota</taxon>
        <taxon>Clostridia</taxon>
        <taxon>Lachnospirales</taxon>
        <taxon>Lachnospiraceae</taxon>
        <taxon>Bariatricus</taxon>
    </lineage>
</organism>
<dbReference type="RefSeq" id="WP_227183100.1">
    <property type="nucleotide sequence ID" value="NZ_JAJCIQ010000001.1"/>
</dbReference>
<name>A0ABS8DBC5_9FIRM</name>
<gene>
    <name evidence="1" type="ORF">LIZ65_00270</name>
</gene>
<proteinExistence type="predicted"/>
<evidence type="ECO:0000313" key="2">
    <source>
        <dbReference type="Proteomes" id="UP001299546"/>
    </source>
</evidence>